<dbReference type="Proteomes" id="UP001220670">
    <property type="component" value="Unassembled WGS sequence"/>
</dbReference>
<dbReference type="SUPFAM" id="SSF55144">
    <property type="entry name" value="LigT-like"/>
    <property type="match status" value="1"/>
</dbReference>
<reference evidence="1" key="1">
    <citation type="submission" date="2023-01" db="EMBL/GenBank/DDBJ databases">
        <title>Genome analysis of 13 Lactobacillus isolated from gut of wild boar.</title>
        <authorList>
            <person name="Papp P."/>
            <person name="Libisch B."/>
            <person name="Nagy T."/>
            <person name="Olasz F."/>
        </authorList>
    </citation>
    <scope>NUCLEOTIDE SEQUENCE</scope>
    <source>
        <strain evidence="1">F146</strain>
    </source>
</reference>
<evidence type="ECO:0000313" key="2">
    <source>
        <dbReference type="Proteomes" id="UP001220670"/>
    </source>
</evidence>
<dbReference type="Gene3D" id="3.90.1140.10">
    <property type="entry name" value="Cyclic phosphodiesterase"/>
    <property type="match status" value="1"/>
</dbReference>
<comment type="caution">
    <text evidence="1">The sequence shown here is derived from an EMBL/GenBank/DDBJ whole genome shotgun (WGS) entry which is preliminary data.</text>
</comment>
<dbReference type="EMBL" id="JAQONE010000024">
    <property type="protein sequence ID" value="MDC2830228.1"/>
    <property type="molecule type" value="Genomic_DNA"/>
</dbReference>
<gene>
    <name evidence="1" type="ORF">PO250_07965</name>
</gene>
<name>A0AAJ1HT61_LIMMU</name>
<protein>
    <submittedName>
        <fullName evidence="1">2'-5' RNA ligase family protein</fullName>
    </submittedName>
</protein>
<dbReference type="AlphaFoldDB" id="A0AAJ1HT61"/>
<sequence length="229" mass="25910">MMTESASNDLSCLYQAIDQKGRRAILKNEFTDPYLNHEQPDHRRGLTLLAHLPIHVGRNIGYAQQKLHLANPNLYYYPLKDLHLTVLDLIGAYDGFSISPHDLAAYQKALQNLMAKSKPFDVTLKGLIASPAGILATGYYSDELTMLRQNLRHQLTDKLPVAERYPTCSGHVTVARFKAPLKAPPALLADLMSMQQLQFGTFTVDRLDLVIHDWYNHDVKKIAEYALMH</sequence>
<dbReference type="GO" id="GO:0016874">
    <property type="term" value="F:ligase activity"/>
    <property type="evidence" value="ECO:0007669"/>
    <property type="project" value="UniProtKB-KW"/>
</dbReference>
<proteinExistence type="predicted"/>
<evidence type="ECO:0000313" key="1">
    <source>
        <dbReference type="EMBL" id="MDC2830228.1"/>
    </source>
</evidence>
<dbReference type="Pfam" id="PF13563">
    <property type="entry name" value="2_5_RNA_ligase2"/>
    <property type="match status" value="1"/>
</dbReference>
<dbReference type="RefSeq" id="WP_272209295.1">
    <property type="nucleotide sequence ID" value="NZ_JAQOMV010000032.1"/>
</dbReference>
<keyword evidence="1" id="KW-0436">Ligase</keyword>
<accession>A0AAJ1HT61</accession>
<organism evidence="1 2">
    <name type="scientific">Limosilactobacillus mucosae</name>
    <name type="common">Lactobacillus mucosae</name>
    <dbReference type="NCBI Taxonomy" id="97478"/>
    <lineage>
        <taxon>Bacteria</taxon>
        <taxon>Bacillati</taxon>
        <taxon>Bacillota</taxon>
        <taxon>Bacilli</taxon>
        <taxon>Lactobacillales</taxon>
        <taxon>Lactobacillaceae</taxon>
        <taxon>Limosilactobacillus</taxon>
    </lineage>
</organism>
<dbReference type="InterPro" id="IPR009097">
    <property type="entry name" value="Cyclic_Pdiesterase"/>
</dbReference>